<accession>A0AAV1CL90</accession>
<dbReference type="AlphaFoldDB" id="A0AAV1CL90"/>
<dbReference type="Proteomes" id="UP001161247">
    <property type="component" value="Chromosome 2"/>
</dbReference>
<keyword evidence="2" id="KW-1185">Reference proteome</keyword>
<reference evidence="1" key="1">
    <citation type="submission" date="2023-03" db="EMBL/GenBank/DDBJ databases">
        <authorList>
            <person name="Julca I."/>
        </authorList>
    </citation>
    <scope>NUCLEOTIDE SEQUENCE</scope>
</reference>
<name>A0AAV1CL90_OLDCO</name>
<protein>
    <submittedName>
        <fullName evidence="1">OLC1v1031245C1</fullName>
    </submittedName>
</protein>
<proteinExistence type="predicted"/>
<organism evidence="1 2">
    <name type="scientific">Oldenlandia corymbosa var. corymbosa</name>
    <dbReference type="NCBI Taxonomy" id="529605"/>
    <lineage>
        <taxon>Eukaryota</taxon>
        <taxon>Viridiplantae</taxon>
        <taxon>Streptophyta</taxon>
        <taxon>Embryophyta</taxon>
        <taxon>Tracheophyta</taxon>
        <taxon>Spermatophyta</taxon>
        <taxon>Magnoliopsida</taxon>
        <taxon>eudicotyledons</taxon>
        <taxon>Gunneridae</taxon>
        <taxon>Pentapetalae</taxon>
        <taxon>asterids</taxon>
        <taxon>lamiids</taxon>
        <taxon>Gentianales</taxon>
        <taxon>Rubiaceae</taxon>
        <taxon>Rubioideae</taxon>
        <taxon>Spermacoceae</taxon>
        <taxon>Hedyotis-Oldenlandia complex</taxon>
        <taxon>Oldenlandia</taxon>
    </lineage>
</organism>
<sequence>MVKEIGRKLLRKQVDQLFTASNLYNYLNVPPLDGGLLGLQEINADDLIKLQILQNTLQLMNPSPLPYSVQGNANLGDHLVQLDRLYNGATNDIPTVDPFQTHSSSTMSDWSTVSASLLNQMQQPLTSKSLPCFEIESVTTPWSVMNDRNSIFNSEYSFEPLPSLVTVTPESSTVTKLENTEQSYINTDQPDHDQLQTNQFEPWETLNVDDEANSSLWKDIFG</sequence>
<dbReference type="EMBL" id="OX459119">
    <property type="protein sequence ID" value="CAI9095322.1"/>
    <property type="molecule type" value="Genomic_DNA"/>
</dbReference>
<evidence type="ECO:0000313" key="2">
    <source>
        <dbReference type="Proteomes" id="UP001161247"/>
    </source>
</evidence>
<evidence type="ECO:0000313" key="1">
    <source>
        <dbReference type="EMBL" id="CAI9095322.1"/>
    </source>
</evidence>
<gene>
    <name evidence="1" type="ORF">OLC1_LOCUS6325</name>
</gene>